<evidence type="ECO:0000313" key="3">
    <source>
        <dbReference type="EMBL" id="KAF8661770.1"/>
    </source>
</evidence>
<dbReference type="Gene3D" id="3.40.50.1820">
    <property type="entry name" value="alpha/beta hydrolase"/>
    <property type="match status" value="1"/>
</dbReference>
<feature type="transmembrane region" description="Helical" evidence="1">
    <location>
        <begin position="24"/>
        <end position="48"/>
    </location>
</feature>
<protein>
    <recommendedName>
        <fullName evidence="2">Serine aminopeptidase S33 domain-containing protein</fullName>
    </recommendedName>
</protein>
<keyword evidence="1" id="KW-0812">Transmembrane</keyword>
<keyword evidence="1" id="KW-1133">Transmembrane helix</keyword>
<organism evidence="3 4">
    <name type="scientific">Digitaria exilis</name>
    <dbReference type="NCBI Taxonomy" id="1010633"/>
    <lineage>
        <taxon>Eukaryota</taxon>
        <taxon>Viridiplantae</taxon>
        <taxon>Streptophyta</taxon>
        <taxon>Embryophyta</taxon>
        <taxon>Tracheophyta</taxon>
        <taxon>Spermatophyta</taxon>
        <taxon>Magnoliopsida</taxon>
        <taxon>Liliopsida</taxon>
        <taxon>Poales</taxon>
        <taxon>Poaceae</taxon>
        <taxon>PACMAD clade</taxon>
        <taxon>Panicoideae</taxon>
        <taxon>Panicodae</taxon>
        <taxon>Paniceae</taxon>
        <taxon>Anthephorinae</taxon>
        <taxon>Digitaria</taxon>
    </lineage>
</organism>
<dbReference type="InterPro" id="IPR022742">
    <property type="entry name" value="Hydrolase_4"/>
</dbReference>
<dbReference type="InterPro" id="IPR051044">
    <property type="entry name" value="MAG_DAG_Lipase"/>
</dbReference>
<name>A0A835AIH4_9POAL</name>
<dbReference type="Pfam" id="PF12146">
    <property type="entry name" value="Hydrolase_4"/>
    <property type="match status" value="1"/>
</dbReference>
<evidence type="ECO:0000256" key="1">
    <source>
        <dbReference type="SAM" id="Phobius"/>
    </source>
</evidence>
<dbReference type="InterPro" id="IPR029058">
    <property type="entry name" value="AB_hydrolase_fold"/>
</dbReference>
<reference evidence="3" key="1">
    <citation type="submission" date="2020-07" db="EMBL/GenBank/DDBJ databases">
        <title>Genome sequence and genetic diversity analysis of an under-domesticated orphan crop, white fonio (Digitaria exilis).</title>
        <authorList>
            <person name="Bennetzen J.L."/>
            <person name="Chen S."/>
            <person name="Ma X."/>
            <person name="Wang X."/>
            <person name="Yssel A.E.J."/>
            <person name="Chaluvadi S.R."/>
            <person name="Johnson M."/>
            <person name="Gangashetty P."/>
            <person name="Hamidou F."/>
            <person name="Sanogo M.D."/>
            <person name="Zwaenepoel A."/>
            <person name="Wallace J."/>
            <person name="Van De Peer Y."/>
            <person name="Van Deynze A."/>
        </authorList>
    </citation>
    <scope>NUCLEOTIDE SEQUENCE</scope>
    <source>
        <tissue evidence="3">Leaves</tissue>
    </source>
</reference>
<feature type="domain" description="Serine aminopeptidase S33" evidence="2">
    <location>
        <begin position="76"/>
        <end position="235"/>
    </location>
</feature>
<sequence length="332" mass="37848">MEVEYHEVRALLPPPPPPPLRRPAGWLCWLLMVLLADFAVWFCCFFPYGWGSEQEYVRNSRGVQLFTCGWLPAAAAPKALVFLCHGYGMECSGFMRECGLRLAAAGYGVFGIDYEGHGKSMGARCYIRSFRRLVDDCYHFFKSICELEEYRSKSRFLYGESMGGAVALLLHRKDPAFWDGAVLVAPMCKISEKVKPHPLVITLLTQVEDVIPKWKIVPTKDVIDAAFKDPAKREKVKLPFFVLHGEADTVTDPDVSRALYESAASSDKTIKLYPGMWHGLTAGEPDENVEAIFSDIVSWLNERSRSWTMEDRLRKLMPVTGDRQVRRRRERR</sequence>
<accession>A0A835AIH4</accession>
<proteinExistence type="predicted"/>
<gene>
    <name evidence="3" type="ORF">HU200_056723</name>
</gene>
<dbReference type="AlphaFoldDB" id="A0A835AIH4"/>
<dbReference type="SUPFAM" id="SSF53474">
    <property type="entry name" value="alpha/beta-Hydrolases"/>
    <property type="match status" value="1"/>
</dbReference>
<dbReference type="OrthoDB" id="2498029at2759"/>
<dbReference type="Proteomes" id="UP000636709">
    <property type="component" value="Unassembled WGS sequence"/>
</dbReference>
<dbReference type="PANTHER" id="PTHR11614">
    <property type="entry name" value="PHOSPHOLIPASE-RELATED"/>
    <property type="match status" value="1"/>
</dbReference>
<comment type="caution">
    <text evidence="3">The sequence shown here is derived from an EMBL/GenBank/DDBJ whole genome shotgun (WGS) entry which is preliminary data.</text>
</comment>
<evidence type="ECO:0000313" key="4">
    <source>
        <dbReference type="Proteomes" id="UP000636709"/>
    </source>
</evidence>
<dbReference type="EMBL" id="JACEFO010002392">
    <property type="protein sequence ID" value="KAF8661770.1"/>
    <property type="molecule type" value="Genomic_DNA"/>
</dbReference>
<evidence type="ECO:0000259" key="2">
    <source>
        <dbReference type="Pfam" id="PF12146"/>
    </source>
</evidence>
<keyword evidence="1" id="KW-0472">Membrane</keyword>
<keyword evidence="4" id="KW-1185">Reference proteome</keyword>